<dbReference type="OrthoDB" id="9805924at2"/>
<keyword evidence="2" id="KW-0012">Acyltransferase</keyword>
<keyword evidence="5" id="KW-1185">Reference proteome</keyword>
<proteinExistence type="predicted"/>
<evidence type="ECO:0000256" key="1">
    <source>
        <dbReference type="ARBA" id="ARBA00022679"/>
    </source>
</evidence>
<organism evidence="4 5">
    <name type="scientific">Amycolatopsis bartoniae</name>
    <dbReference type="NCBI Taxonomy" id="941986"/>
    <lineage>
        <taxon>Bacteria</taxon>
        <taxon>Bacillati</taxon>
        <taxon>Actinomycetota</taxon>
        <taxon>Actinomycetes</taxon>
        <taxon>Pseudonocardiales</taxon>
        <taxon>Pseudonocardiaceae</taxon>
        <taxon>Amycolatopsis</taxon>
    </lineage>
</organism>
<dbReference type="PROSITE" id="PS51186">
    <property type="entry name" value="GNAT"/>
    <property type="match status" value="1"/>
</dbReference>
<dbReference type="Pfam" id="PF00583">
    <property type="entry name" value="Acetyltransf_1"/>
    <property type="match status" value="1"/>
</dbReference>
<name>A0A8H9M8R7_9PSEU</name>
<accession>A0A8H9M8R7</accession>
<dbReference type="InterPro" id="IPR016181">
    <property type="entry name" value="Acyl_CoA_acyltransferase"/>
</dbReference>
<evidence type="ECO:0000259" key="3">
    <source>
        <dbReference type="PROSITE" id="PS51186"/>
    </source>
</evidence>
<dbReference type="CDD" id="cd04301">
    <property type="entry name" value="NAT_SF"/>
    <property type="match status" value="1"/>
</dbReference>
<gene>
    <name evidence="4" type="primary">speG</name>
    <name evidence="4" type="ORF">GCM10017566_16290</name>
</gene>
<dbReference type="Proteomes" id="UP000658656">
    <property type="component" value="Unassembled WGS sequence"/>
</dbReference>
<dbReference type="AlphaFoldDB" id="A0A8H9M8R7"/>
<dbReference type="InterPro" id="IPR051016">
    <property type="entry name" value="Diverse_Substrate_AcTransf"/>
</dbReference>
<sequence>MPVRDAEVTDIEEICALIEEHARFEGNDSVSLDRTEMTKHLFGPDPKAWVLVAEPPEQPGTVAGMAFCSWNFSTWEAQPGIWLDDLYIRPEHRRGGLGRELLSALRARTTGRIEWDMQEGNDRAAAFYAQLGAEPVPGWIRYRWSARS</sequence>
<dbReference type="SUPFAM" id="SSF55729">
    <property type="entry name" value="Acyl-CoA N-acyltransferases (Nat)"/>
    <property type="match status" value="1"/>
</dbReference>
<reference evidence="4" key="1">
    <citation type="journal article" date="2014" name="Int. J. Syst. Evol. Microbiol.">
        <title>Complete genome sequence of Corynebacterium casei LMG S-19264T (=DSM 44701T), isolated from a smear-ripened cheese.</title>
        <authorList>
            <consortium name="US DOE Joint Genome Institute (JGI-PGF)"/>
            <person name="Walter F."/>
            <person name="Albersmeier A."/>
            <person name="Kalinowski J."/>
            <person name="Ruckert C."/>
        </authorList>
    </citation>
    <scope>NUCLEOTIDE SEQUENCE</scope>
    <source>
        <strain evidence="4">CGMCC 4.7679</strain>
    </source>
</reference>
<dbReference type="RefSeq" id="WP_145938288.1">
    <property type="nucleotide sequence ID" value="NZ_BNAV01000002.1"/>
</dbReference>
<dbReference type="EMBL" id="BNAV01000002">
    <property type="protein sequence ID" value="GHF44158.1"/>
    <property type="molecule type" value="Genomic_DNA"/>
</dbReference>
<dbReference type="InterPro" id="IPR000182">
    <property type="entry name" value="GNAT_dom"/>
</dbReference>
<dbReference type="PANTHER" id="PTHR10545:SF29">
    <property type="entry name" value="GH14572P-RELATED"/>
    <property type="match status" value="1"/>
</dbReference>
<protein>
    <submittedName>
        <fullName evidence="4">N-acetyltransferase</fullName>
    </submittedName>
</protein>
<evidence type="ECO:0000313" key="5">
    <source>
        <dbReference type="Proteomes" id="UP000658656"/>
    </source>
</evidence>
<feature type="domain" description="N-acetyltransferase" evidence="3">
    <location>
        <begin position="1"/>
        <end position="148"/>
    </location>
</feature>
<dbReference type="GO" id="GO:0008080">
    <property type="term" value="F:N-acetyltransferase activity"/>
    <property type="evidence" value="ECO:0007669"/>
    <property type="project" value="TreeGrafter"/>
</dbReference>
<evidence type="ECO:0000313" key="4">
    <source>
        <dbReference type="EMBL" id="GHF44158.1"/>
    </source>
</evidence>
<dbReference type="PANTHER" id="PTHR10545">
    <property type="entry name" value="DIAMINE N-ACETYLTRANSFERASE"/>
    <property type="match status" value="1"/>
</dbReference>
<keyword evidence="1 4" id="KW-0808">Transferase</keyword>
<comment type="caution">
    <text evidence="4">The sequence shown here is derived from an EMBL/GenBank/DDBJ whole genome shotgun (WGS) entry which is preliminary data.</text>
</comment>
<dbReference type="Gene3D" id="3.40.630.30">
    <property type="match status" value="1"/>
</dbReference>
<reference evidence="4" key="2">
    <citation type="submission" date="2020-09" db="EMBL/GenBank/DDBJ databases">
        <authorList>
            <person name="Sun Q."/>
            <person name="Zhou Y."/>
        </authorList>
    </citation>
    <scope>NUCLEOTIDE SEQUENCE</scope>
    <source>
        <strain evidence="4">CGMCC 4.7679</strain>
    </source>
</reference>
<evidence type="ECO:0000256" key="2">
    <source>
        <dbReference type="ARBA" id="ARBA00023315"/>
    </source>
</evidence>